<reference evidence="1" key="1">
    <citation type="submission" date="2018-06" db="EMBL/GenBank/DDBJ databases">
        <authorList>
            <person name="Zhirakovskaya E."/>
        </authorList>
    </citation>
    <scope>NUCLEOTIDE SEQUENCE</scope>
</reference>
<accession>A0A3B0YML9</accession>
<organism evidence="1">
    <name type="scientific">hydrothermal vent metagenome</name>
    <dbReference type="NCBI Taxonomy" id="652676"/>
    <lineage>
        <taxon>unclassified sequences</taxon>
        <taxon>metagenomes</taxon>
        <taxon>ecological metagenomes</taxon>
    </lineage>
</organism>
<dbReference type="InterPro" id="IPR011487">
    <property type="entry name" value="DUF1598"/>
</dbReference>
<dbReference type="Pfam" id="PF07643">
    <property type="entry name" value="DUF1598"/>
    <property type="match status" value="1"/>
</dbReference>
<evidence type="ECO:0000313" key="1">
    <source>
        <dbReference type="EMBL" id="VAW76817.1"/>
    </source>
</evidence>
<protein>
    <submittedName>
        <fullName evidence="1">Uncharacterized protein</fullName>
    </submittedName>
</protein>
<proteinExistence type="predicted"/>
<dbReference type="EMBL" id="UOFL01000114">
    <property type="protein sequence ID" value="VAW76817.1"/>
    <property type="molecule type" value="Genomic_DNA"/>
</dbReference>
<gene>
    <name evidence="1" type="ORF">MNBD_GAMMA12-2575</name>
</gene>
<dbReference type="AlphaFoldDB" id="A0A3B0YML9"/>
<sequence length="444" mass="50494">MKKSIIYTLAFLFICLQEVGNARADSCPVIDAPNKKITRKVAIKAISLKSLQSTLKGCHSSQTCQETVYKMFGLTKLLGFVLDPKNNDLLIYGMTELNKPPLRLEDFVVTLRNSHLKYAKRRGNTLYYSAPGVSIDPKPGVNLALNNIKQELSSVTMAQRKRVLTRYRKICEQQQSTRVLGIPFDTHASQLMLKADYIMKTITNGSRNLDIPGLKGIPDMRYDYIMQQVRRGRRVRIPASSQDRYWFYPASHKYQVNKKKTNYFVSQSAVKLLTANQMMNSRGTLKDSSRKSPFAAQFALCFTRRYKQIAKKLPVYQELAGLFRQTAVTKLIKTVQGIKRSSLDAQYLLEEMQIKPVIVKRGVPGICRIQRYSLRNKQRRLIGHITSQSCGGVSIAMSENKKDIKVAKTQLLTNAEKRILKDRPALSSLMWQTKVVLSMPVSNL</sequence>
<name>A0A3B0YML9_9ZZZZ</name>